<keyword evidence="7 13" id="KW-0460">Magnesium</keyword>
<evidence type="ECO:0000256" key="1">
    <source>
        <dbReference type="ARBA" id="ARBA00000558"/>
    </source>
</evidence>
<dbReference type="Pfam" id="PF21404">
    <property type="entry name" value="AMG1_III"/>
    <property type="match status" value="1"/>
</dbReference>
<dbReference type="InterPro" id="IPR016657">
    <property type="entry name" value="PAGM"/>
</dbReference>
<dbReference type="GO" id="GO:0005975">
    <property type="term" value="P:carbohydrate metabolic process"/>
    <property type="evidence" value="ECO:0007669"/>
    <property type="project" value="InterPro"/>
</dbReference>
<feature type="domain" description="Phosphoacetylglucosamine mutase AMG1" evidence="20">
    <location>
        <begin position="181"/>
        <end position="285"/>
    </location>
</feature>
<evidence type="ECO:0000256" key="2">
    <source>
        <dbReference type="ARBA" id="ARBA00004865"/>
    </source>
</evidence>
<keyword evidence="6 13" id="KW-0479">Metal-binding</keyword>
<comment type="function">
    <text evidence="11 13">Catalyzes the conversion of GlcNAc-6-P into GlcNAc-1-P during the synthesis of uridine diphosphate/UDP-GlcNAc, a sugar nucleotide critical to multiple glycosylation pathways including protein N- and O-glycosylation.</text>
</comment>
<feature type="binding site" evidence="16">
    <location>
        <position position="280"/>
    </location>
    <ligand>
        <name>Mg(2+)</name>
        <dbReference type="ChEBI" id="CHEBI:18420"/>
    </ligand>
</feature>
<feature type="domain" description="Alpha-D-phosphohexomutase C-terminal" evidence="17">
    <location>
        <begin position="505"/>
        <end position="537"/>
    </location>
</feature>
<dbReference type="FunFam" id="3.30.310.50:FF:000003">
    <property type="entry name" value="Phosphoacetylglucosamine mutase"/>
    <property type="match status" value="1"/>
</dbReference>
<feature type="binding site" evidence="15">
    <location>
        <position position="520"/>
    </location>
    <ligand>
        <name>substrate</name>
    </ligand>
</feature>
<evidence type="ECO:0000313" key="22">
    <source>
        <dbReference type="Proteomes" id="UP001321473"/>
    </source>
</evidence>
<dbReference type="InterPro" id="IPR005844">
    <property type="entry name" value="A-D-PHexomutase_a/b/a-I"/>
</dbReference>
<organism evidence="21 22">
    <name type="scientific">Amblyomma americanum</name>
    <name type="common">Lone star tick</name>
    <dbReference type="NCBI Taxonomy" id="6943"/>
    <lineage>
        <taxon>Eukaryota</taxon>
        <taxon>Metazoa</taxon>
        <taxon>Ecdysozoa</taxon>
        <taxon>Arthropoda</taxon>
        <taxon>Chelicerata</taxon>
        <taxon>Arachnida</taxon>
        <taxon>Acari</taxon>
        <taxon>Parasitiformes</taxon>
        <taxon>Ixodida</taxon>
        <taxon>Ixodoidea</taxon>
        <taxon>Ixodidae</taxon>
        <taxon>Amblyomminae</taxon>
        <taxon>Amblyomma</taxon>
    </lineage>
</organism>
<dbReference type="InterPro" id="IPR016055">
    <property type="entry name" value="A-D-PHexomutase_a/b/a-I/II/III"/>
</dbReference>
<dbReference type="PANTHER" id="PTHR45955:SF1">
    <property type="entry name" value="PHOSPHOACETYLGLUCOSAMINE MUTASE"/>
    <property type="match status" value="1"/>
</dbReference>
<reference evidence="21 22" key="1">
    <citation type="journal article" date="2023" name="Arcadia Sci">
        <title>De novo assembly of a long-read Amblyomma americanum tick genome.</title>
        <authorList>
            <person name="Chou S."/>
            <person name="Poskanzer K.E."/>
            <person name="Rollins M."/>
            <person name="Thuy-Boun P.S."/>
        </authorList>
    </citation>
    <scope>NUCLEOTIDE SEQUENCE [LARGE SCALE GENOMIC DNA]</scope>
    <source>
        <strain evidence="21">F_SG_1</strain>
        <tissue evidence="21">Salivary glands</tissue>
    </source>
</reference>
<feature type="domain" description="Phosphoacetylglucosamine mutase AMG1" evidence="19">
    <location>
        <begin position="299"/>
        <end position="449"/>
    </location>
</feature>
<comment type="cofactor">
    <cofactor evidence="13 16">
        <name>Mg(2+)</name>
        <dbReference type="ChEBI" id="CHEBI:18420"/>
    </cofactor>
    <text evidence="13 16">Binds 1 Mg(2+) ion per subunit.</text>
</comment>
<keyword evidence="10" id="KW-0119">Carbohydrate metabolism</keyword>
<dbReference type="GO" id="GO:0006048">
    <property type="term" value="P:UDP-N-acetylglucosamine biosynthetic process"/>
    <property type="evidence" value="ECO:0007669"/>
    <property type="project" value="UniProtKB-UniRule"/>
</dbReference>
<evidence type="ECO:0000313" key="21">
    <source>
        <dbReference type="EMBL" id="KAK8768213.1"/>
    </source>
</evidence>
<proteinExistence type="inferred from homology"/>
<dbReference type="InterPro" id="IPR049023">
    <property type="entry name" value="AMG1_II"/>
</dbReference>
<dbReference type="GO" id="GO:0000287">
    <property type="term" value="F:magnesium ion binding"/>
    <property type="evidence" value="ECO:0007669"/>
    <property type="project" value="InterPro"/>
</dbReference>
<dbReference type="CDD" id="cd03086">
    <property type="entry name" value="PGM3"/>
    <property type="match status" value="1"/>
</dbReference>
<evidence type="ECO:0000256" key="3">
    <source>
        <dbReference type="ARBA" id="ARBA00010231"/>
    </source>
</evidence>
<evidence type="ECO:0000256" key="8">
    <source>
        <dbReference type="ARBA" id="ARBA00022990"/>
    </source>
</evidence>
<dbReference type="InterPro" id="IPR005843">
    <property type="entry name" value="A-D-PHexomutase_C"/>
</dbReference>
<evidence type="ECO:0000256" key="5">
    <source>
        <dbReference type="ARBA" id="ARBA00022553"/>
    </source>
</evidence>
<name>A0AAQ4E0H3_AMBAM</name>
<evidence type="ECO:0000256" key="10">
    <source>
        <dbReference type="ARBA" id="ARBA00023277"/>
    </source>
</evidence>
<feature type="binding site" evidence="15">
    <location>
        <begin position="372"/>
        <end position="374"/>
    </location>
    <ligand>
        <name>substrate</name>
    </ligand>
</feature>
<evidence type="ECO:0000256" key="11">
    <source>
        <dbReference type="ARBA" id="ARBA00060228"/>
    </source>
</evidence>
<keyword evidence="9 13" id="KW-0413">Isomerase</keyword>
<accession>A0AAQ4E0H3</accession>
<dbReference type="SUPFAM" id="SSF55957">
    <property type="entry name" value="Phosphoglucomutase, C-terminal domain"/>
    <property type="match status" value="1"/>
</dbReference>
<evidence type="ECO:0000256" key="12">
    <source>
        <dbReference type="ARBA" id="ARBA00070218"/>
    </source>
</evidence>
<dbReference type="FunFam" id="3.40.120.10:FF:000013">
    <property type="entry name" value="Phosphoacetylglucosamine mutase"/>
    <property type="match status" value="1"/>
</dbReference>
<dbReference type="Gene3D" id="3.30.310.50">
    <property type="entry name" value="Alpha-D-phosphohexomutase, C-terminal domain"/>
    <property type="match status" value="1"/>
</dbReference>
<feature type="domain" description="Alpha-D-phosphohexomutase alpha/beta/alpha" evidence="18">
    <location>
        <begin position="54"/>
        <end position="90"/>
    </location>
</feature>
<evidence type="ECO:0000259" key="18">
    <source>
        <dbReference type="Pfam" id="PF02878"/>
    </source>
</evidence>
<feature type="binding site" description="via phosphate group" evidence="16">
    <location>
        <position position="67"/>
    </location>
    <ligand>
        <name>Mg(2+)</name>
        <dbReference type="ChEBI" id="CHEBI:18420"/>
    </ligand>
</feature>
<evidence type="ECO:0000256" key="14">
    <source>
        <dbReference type="PIRSR" id="PIRSR016408-1"/>
    </source>
</evidence>
<keyword evidence="5" id="KW-0597">Phosphoprotein</keyword>
<evidence type="ECO:0000256" key="7">
    <source>
        <dbReference type="ARBA" id="ARBA00022842"/>
    </source>
</evidence>
<evidence type="ECO:0000259" key="20">
    <source>
        <dbReference type="Pfam" id="PF21405"/>
    </source>
</evidence>
<feature type="binding site" evidence="16">
    <location>
        <position position="278"/>
    </location>
    <ligand>
        <name>Mg(2+)</name>
        <dbReference type="ChEBI" id="CHEBI:18420"/>
    </ligand>
</feature>
<dbReference type="InterPro" id="IPR049022">
    <property type="entry name" value="AMG1_III"/>
</dbReference>
<evidence type="ECO:0000256" key="16">
    <source>
        <dbReference type="PIRSR" id="PIRSR016408-3"/>
    </source>
</evidence>
<dbReference type="FunFam" id="3.40.120.10:FF:000015">
    <property type="entry name" value="Phosphoacetylglucosamine mutase"/>
    <property type="match status" value="1"/>
</dbReference>
<dbReference type="Pfam" id="PF21405">
    <property type="entry name" value="AMG1_II"/>
    <property type="match status" value="1"/>
</dbReference>
<comment type="pathway">
    <text evidence="2 13">Nucleotide-sugar biosynthesis; UDP-N-acetyl-alpha-D-glucosamine biosynthesis; N-acetyl-alpha-D-glucosamine 1-phosphate from alpha-D-glucosamine 6-phosphate (route I): step 2/2.</text>
</comment>
<evidence type="ECO:0000259" key="17">
    <source>
        <dbReference type="Pfam" id="PF00408"/>
    </source>
</evidence>
<evidence type="ECO:0000256" key="4">
    <source>
        <dbReference type="ARBA" id="ARBA00012731"/>
    </source>
</evidence>
<dbReference type="InterPro" id="IPR036900">
    <property type="entry name" value="A-D-PHexomutase_C_sf"/>
</dbReference>
<dbReference type="GO" id="GO:0004610">
    <property type="term" value="F:phosphoacetylglucosamine mutase activity"/>
    <property type="evidence" value="ECO:0007669"/>
    <property type="project" value="UniProtKB-UniRule"/>
</dbReference>
<evidence type="ECO:0000259" key="19">
    <source>
        <dbReference type="Pfam" id="PF21404"/>
    </source>
</evidence>
<comment type="catalytic activity">
    <reaction evidence="1 13">
        <text>N-acetyl-alpha-D-glucosamine 1-phosphate = N-acetyl-D-glucosamine 6-phosphate</text>
        <dbReference type="Rhea" id="RHEA:23804"/>
        <dbReference type="ChEBI" id="CHEBI:57513"/>
        <dbReference type="ChEBI" id="CHEBI:57776"/>
        <dbReference type="EC" id="5.4.2.3"/>
    </reaction>
</comment>
<dbReference type="SUPFAM" id="SSF53738">
    <property type="entry name" value="Phosphoglucomutase, first 3 domains"/>
    <property type="match status" value="3"/>
</dbReference>
<evidence type="ECO:0000256" key="9">
    <source>
        <dbReference type="ARBA" id="ARBA00023235"/>
    </source>
</evidence>
<evidence type="ECO:0000256" key="15">
    <source>
        <dbReference type="PIRSR" id="PIRSR016408-2"/>
    </source>
</evidence>
<dbReference type="InterPro" id="IPR016066">
    <property type="entry name" value="A-D-PHexomutase_CS"/>
</dbReference>
<comment type="caution">
    <text evidence="21">The sequence shown here is derived from an EMBL/GenBank/DDBJ whole genome shotgun (WGS) entry which is preliminary data.</text>
</comment>
<dbReference type="Pfam" id="PF00408">
    <property type="entry name" value="PGM_PMM_IV"/>
    <property type="match status" value="1"/>
</dbReference>
<dbReference type="PROSITE" id="PS00710">
    <property type="entry name" value="PGM_PMM"/>
    <property type="match status" value="1"/>
</dbReference>
<dbReference type="EC" id="5.4.2.3" evidence="4 13"/>
<keyword evidence="8" id="KW-0007">Acetylation</keyword>
<feature type="active site" description="Phosphoserine intermediate" evidence="14">
    <location>
        <position position="67"/>
    </location>
</feature>
<dbReference type="PANTHER" id="PTHR45955">
    <property type="entry name" value="PHOSPHOACETYLGLUCOSAMINE MUTASE"/>
    <property type="match status" value="1"/>
</dbReference>
<dbReference type="AlphaFoldDB" id="A0AAQ4E0H3"/>
<gene>
    <name evidence="21" type="ORF">V5799_015316</name>
</gene>
<feature type="binding site" evidence="15">
    <location>
        <begin position="511"/>
        <end position="515"/>
    </location>
    <ligand>
        <name>substrate</name>
    </ligand>
</feature>
<dbReference type="Proteomes" id="UP001321473">
    <property type="component" value="Unassembled WGS sequence"/>
</dbReference>
<dbReference type="Gene3D" id="3.40.120.10">
    <property type="entry name" value="Alpha-D-Glucose-1,6-Bisphosphate, subunit A, domain 3"/>
    <property type="match status" value="3"/>
</dbReference>
<evidence type="ECO:0000256" key="6">
    <source>
        <dbReference type="ARBA" id="ARBA00022723"/>
    </source>
</evidence>
<feature type="domain" description="Alpha-D-phosphohexomutase alpha/beta/alpha" evidence="18">
    <location>
        <begin position="121"/>
        <end position="170"/>
    </location>
</feature>
<keyword evidence="22" id="KW-1185">Reference proteome</keyword>
<sequence length="557" mass="61242">MALFFEQAVKTAFQNYPKSTVKPLHYGTAGIRDKGEILGSCMFRMGILAALRSKYKKAIVGVMITASHNPEDDNGVKLIDPMGEMMETDWEILATELANAADSSLESVLDRIVAATNINLQEPSNVYLAYDTRVSSPQLAEAVSDGIKSIGGVVRTFGHLTTPQLHYIIRCSNDPAYGEPTEEGYFKKLTKAFMQIRANGSAVRNYVPFIRLDGANGVGAMKIKMLVPHLANLLKVELFNDGTEGRLNHMCGADFVKVYQKAPEGIPLDVGVRCLSFDGDADRVIYFYHDENLVFHLLDGDKIATLVASYLKELLDAAMLSLNVVIVQTAYANGSSTNYITNVLKLPVKCVPTGVKHLHREAQKADIGIYFEANGHGTVRKHTVSRFTSNLWFEKAQQAIHDLANDSNQYSERQQAAKKLLCTMDLINQTVGDAISDMLLVETVLHAKGICGPEWNSLYTDLPNRQLKVHVANRNIITTTNAERRCLSPSDLQPAIDQLVQGCHNGRAFVRPSGTEDIVRVYAEASSQDAANKLAYEVGMKVYELAGGIGEKPKLLA</sequence>
<dbReference type="Pfam" id="PF02878">
    <property type="entry name" value="PGM_PMM_I"/>
    <property type="match status" value="2"/>
</dbReference>
<dbReference type="EMBL" id="JARKHS020024331">
    <property type="protein sequence ID" value="KAK8768213.1"/>
    <property type="molecule type" value="Genomic_DNA"/>
</dbReference>
<dbReference type="PIRSF" id="PIRSF016408">
    <property type="entry name" value="PAGM"/>
    <property type="match status" value="1"/>
</dbReference>
<evidence type="ECO:0000256" key="13">
    <source>
        <dbReference type="PIRNR" id="PIRNR016408"/>
    </source>
</evidence>
<feature type="binding site" evidence="16">
    <location>
        <position position="282"/>
    </location>
    <ligand>
        <name>Mg(2+)</name>
        <dbReference type="ChEBI" id="CHEBI:18420"/>
    </ligand>
</feature>
<comment type="similarity">
    <text evidence="3 13">Belongs to the phosphohexose mutase family.</text>
</comment>
<protein>
    <recommendedName>
        <fullName evidence="12 13">Phosphoacetylglucosamine mutase</fullName>
        <shortName evidence="13">PAGM</shortName>
        <ecNumber evidence="4 13">5.4.2.3</ecNumber>
    </recommendedName>
    <alternativeName>
        <fullName evidence="13">Acetylglucosamine phosphomutase</fullName>
    </alternativeName>
    <alternativeName>
        <fullName evidence="13">N-acetylglucosamine-phosphate mutase</fullName>
    </alternativeName>
</protein>
<dbReference type="FunFam" id="3.40.120.10:FF:000019">
    <property type="entry name" value="Phosphoacetylglucosamine mutase"/>
    <property type="match status" value="1"/>
</dbReference>